<name>A0A2P2QYU4_RHIMU</name>
<protein>
    <submittedName>
        <fullName evidence="1">Uncharacterized protein</fullName>
    </submittedName>
</protein>
<sequence length="27" mass="3290">MEIIQHNHFFRGKGVGEWSSIKKFREK</sequence>
<dbReference type="EMBL" id="GGEC01091684">
    <property type="protein sequence ID" value="MBX72168.1"/>
    <property type="molecule type" value="Transcribed_RNA"/>
</dbReference>
<accession>A0A2P2QYU4</accession>
<organism evidence="1">
    <name type="scientific">Rhizophora mucronata</name>
    <name type="common">Asiatic mangrove</name>
    <dbReference type="NCBI Taxonomy" id="61149"/>
    <lineage>
        <taxon>Eukaryota</taxon>
        <taxon>Viridiplantae</taxon>
        <taxon>Streptophyta</taxon>
        <taxon>Embryophyta</taxon>
        <taxon>Tracheophyta</taxon>
        <taxon>Spermatophyta</taxon>
        <taxon>Magnoliopsida</taxon>
        <taxon>eudicotyledons</taxon>
        <taxon>Gunneridae</taxon>
        <taxon>Pentapetalae</taxon>
        <taxon>rosids</taxon>
        <taxon>fabids</taxon>
        <taxon>Malpighiales</taxon>
        <taxon>Rhizophoraceae</taxon>
        <taxon>Rhizophora</taxon>
    </lineage>
</organism>
<reference evidence="1" key="1">
    <citation type="submission" date="2018-02" db="EMBL/GenBank/DDBJ databases">
        <title>Rhizophora mucronata_Transcriptome.</title>
        <authorList>
            <person name="Meera S.P."/>
            <person name="Sreeshan A."/>
            <person name="Augustine A."/>
        </authorList>
    </citation>
    <scope>NUCLEOTIDE SEQUENCE</scope>
    <source>
        <tissue evidence="1">Leaf</tissue>
    </source>
</reference>
<evidence type="ECO:0000313" key="1">
    <source>
        <dbReference type="EMBL" id="MBX72168.1"/>
    </source>
</evidence>
<proteinExistence type="predicted"/>
<dbReference type="AlphaFoldDB" id="A0A2P2QYU4"/>